<dbReference type="STRING" id="1434072.SAMN05216210_3057"/>
<dbReference type="InterPro" id="IPR026889">
    <property type="entry name" value="Zn_Tnp"/>
</dbReference>
<dbReference type="InterPro" id="IPR007069">
    <property type="entry name" value="Transposase_32"/>
</dbReference>
<dbReference type="GO" id="GO:0003677">
    <property type="term" value="F:DNA binding"/>
    <property type="evidence" value="ECO:0007669"/>
    <property type="project" value="InterPro"/>
</dbReference>
<feature type="domain" description="Transposase IS801/IS1294" evidence="1">
    <location>
        <begin position="99"/>
        <end position="276"/>
    </location>
</feature>
<gene>
    <name evidence="3" type="ORF">SAMN05216210_3057</name>
</gene>
<accession>A0A1H2HIC4</accession>
<dbReference type="Pfam" id="PF04986">
    <property type="entry name" value="Y2_Tnp"/>
    <property type="match status" value="1"/>
</dbReference>
<name>A0A1H2HIC4_9GAMM</name>
<keyword evidence="4" id="KW-1185">Reference proteome</keyword>
<dbReference type="OrthoDB" id="5540934at2"/>
<dbReference type="AlphaFoldDB" id="A0A1H2HIC4"/>
<evidence type="ECO:0000313" key="4">
    <source>
        <dbReference type="Proteomes" id="UP000243924"/>
    </source>
</evidence>
<protein>
    <submittedName>
        <fullName evidence="3">Transposase zinc-binding domain-containing protein</fullName>
    </submittedName>
</protein>
<reference evidence="4" key="1">
    <citation type="submission" date="2016-10" db="EMBL/GenBank/DDBJ databases">
        <authorList>
            <person name="Varghese N."/>
            <person name="Submissions S."/>
        </authorList>
    </citation>
    <scope>NUCLEOTIDE SEQUENCE [LARGE SCALE GENOMIC DNA]</scope>
    <source>
        <strain evidence="4">CECT 8338</strain>
    </source>
</reference>
<dbReference type="GO" id="GO:0004803">
    <property type="term" value="F:transposase activity"/>
    <property type="evidence" value="ECO:0007669"/>
    <property type="project" value="InterPro"/>
</dbReference>
<evidence type="ECO:0000313" key="3">
    <source>
        <dbReference type="EMBL" id="SDU31489.1"/>
    </source>
</evidence>
<organism evidence="3 4">
    <name type="scientific">Halopseudomonas salegens</name>
    <dbReference type="NCBI Taxonomy" id="1434072"/>
    <lineage>
        <taxon>Bacteria</taxon>
        <taxon>Pseudomonadati</taxon>
        <taxon>Pseudomonadota</taxon>
        <taxon>Gammaproteobacteria</taxon>
        <taxon>Pseudomonadales</taxon>
        <taxon>Pseudomonadaceae</taxon>
        <taxon>Halopseudomonas</taxon>
    </lineage>
</organism>
<dbReference type="PANTHER" id="PTHR37023:SF1">
    <property type="entry name" value="ISSOD25 TRANSPOSASE TNPA_ISSOD25"/>
    <property type="match status" value="1"/>
</dbReference>
<dbReference type="PANTHER" id="PTHR37023">
    <property type="entry name" value="TRANSPOSASE"/>
    <property type="match status" value="1"/>
</dbReference>
<dbReference type="Proteomes" id="UP000243924">
    <property type="component" value="Chromosome I"/>
</dbReference>
<dbReference type="EMBL" id="LT629787">
    <property type="protein sequence ID" value="SDU31489.1"/>
    <property type="molecule type" value="Genomic_DNA"/>
</dbReference>
<sequence>MGTSYYACADQHPGIEVHHSCRNRACYLCAQQKRMEWVEKQKQRLLDVPHFHVIFTLPHEYLSLWRYNESLFAQIIFRASQTTLLTLLADDRHGGLKPGVLMALHTWGRQLNLHPHTHCLVTAGGLDRQGNWRALNTFLLPGRVIREVYRGKLQGLVKEAFESGDLCLPPDMTRDTFWAVYRSLYKKSWSVRIEERYEHGKGVLLYLARYCKGGPVNPRQLKRIDAGGIEMSYLDHRDKRVKSQRLRPEEFIRRVLLHVPPQGLHTLRYYGFYAPAAKQDYRRCRNACGTLAMVRPAEDCSSTVYYCSTCGGVSRLTSRCWPSRGKGNSINRASVLRHRAGGSVQRADEQYLEKSSYDSS</sequence>
<dbReference type="Pfam" id="PF14319">
    <property type="entry name" value="Zn_Tnp_IS91"/>
    <property type="match status" value="1"/>
</dbReference>
<dbReference type="GO" id="GO:0006313">
    <property type="term" value="P:DNA transposition"/>
    <property type="evidence" value="ECO:0007669"/>
    <property type="project" value="InterPro"/>
</dbReference>
<feature type="domain" description="Transposase zinc-binding" evidence="2">
    <location>
        <begin position="1"/>
        <end position="57"/>
    </location>
</feature>
<evidence type="ECO:0000259" key="1">
    <source>
        <dbReference type="Pfam" id="PF04986"/>
    </source>
</evidence>
<proteinExistence type="predicted"/>
<evidence type="ECO:0000259" key="2">
    <source>
        <dbReference type="Pfam" id="PF14319"/>
    </source>
</evidence>